<keyword evidence="4" id="KW-1185">Reference proteome</keyword>
<comment type="caution">
    <text evidence="3">The sequence shown here is derived from an EMBL/GenBank/DDBJ whole genome shotgun (WGS) entry which is preliminary data.</text>
</comment>
<dbReference type="EMBL" id="JBHFQA010000015">
    <property type="protein sequence ID" value="KAL2086091.1"/>
    <property type="molecule type" value="Genomic_DNA"/>
</dbReference>
<dbReference type="InterPro" id="IPR003309">
    <property type="entry name" value="SCAN_dom"/>
</dbReference>
<dbReference type="AlphaFoldDB" id="A0ABD1JIY3"/>
<name>A0ABD1JIY3_9TELE</name>
<dbReference type="PROSITE" id="PS50804">
    <property type="entry name" value="SCAN_BOX"/>
    <property type="match status" value="1"/>
</dbReference>
<protein>
    <recommendedName>
        <fullName evidence="2">SCAN box domain-containing protein</fullName>
    </recommendedName>
</protein>
<organism evidence="3 4">
    <name type="scientific">Coilia grayii</name>
    <name type="common">Gray's grenadier anchovy</name>
    <dbReference type="NCBI Taxonomy" id="363190"/>
    <lineage>
        <taxon>Eukaryota</taxon>
        <taxon>Metazoa</taxon>
        <taxon>Chordata</taxon>
        <taxon>Craniata</taxon>
        <taxon>Vertebrata</taxon>
        <taxon>Euteleostomi</taxon>
        <taxon>Actinopterygii</taxon>
        <taxon>Neopterygii</taxon>
        <taxon>Teleostei</taxon>
        <taxon>Clupei</taxon>
        <taxon>Clupeiformes</taxon>
        <taxon>Clupeoidei</taxon>
        <taxon>Engraulidae</taxon>
        <taxon>Coilinae</taxon>
        <taxon>Coilia</taxon>
    </lineage>
</organism>
<proteinExistence type="predicted"/>
<sequence length="499" mass="56328">MSEIDNFVATPTGEAFNSFTKDQLVLLADRFEVPLTSNDKRSKLAVKTLVREELVKREILSPAELCDFASVLTFEQQKELLLLQIDYSKYHLKEQEFLVEKCRLERELELGKQGVEKERLSLECVRLDLIGEGKIESGAKNVDITKNIRLLPKFDESDVDTFFNLFERVAGLYKWDDATRCLLLQCTLSGRAAQVYAALGAPENGTYSYVKKAVLKAYELVPEAYRQKFRGMRKQSSQTYVEFADELSTQLKRWCMATEVMSQEDLFNLILIEQFKNCLPEGIATYVSEHQVATVSEAAVLADDYALIHKTKFSHVPTVRNDRTYRGHQVPHTSKFDATLPVNTRSGRSQTTVDPTRICNYCLGVGHWKSECEKLKRKNDSRFKYRKPASDSAHPPALAVSMSDPPRQASENNFDCSFAPFVSTGFVSLSTNGKKVPIKILRDTGSVESFILQSVLPFSCESDSGQSVCVRGFDMNVVSVPLHKVHVSSGLVNEKCCWE</sequence>
<evidence type="ECO:0000313" key="4">
    <source>
        <dbReference type="Proteomes" id="UP001591681"/>
    </source>
</evidence>
<dbReference type="InterPro" id="IPR038269">
    <property type="entry name" value="SCAN_sf"/>
</dbReference>
<feature type="domain" description="SCAN box" evidence="2">
    <location>
        <begin position="226"/>
        <end position="304"/>
    </location>
</feature>
<dbReference type="Gene3D" id="1.10.4020.10">
    <property type="entry name" value="DNA breaking-rejoining enzymes"/>
    <property type="match status" value="1"/>
</dbReference>
<dbReference type="PANTHER" id="PTHR46888:SF13">
    <property type="entry name" value="RIBONUCLEASE H"/>
    <property type="match status" value="1"/>
</dbReference>
<dbReference type="SUPFAM" id="SSF47353">
    <property type="entry name" value="Retrovirus capsid dimerization domain-like"/>
    <property type="match status" value="1"/>
</dbReference>
<dbReference type="PANTHER" id="PTHR46888">
    <property type="entry name" value="ZINC KNUCKLE DOMAINCONTAINING PROTEIN-RELATED"/>
    <property type="match status" value="1"/>
</dbReference>
<evidence type="ECO:0000256" key="1">
    <source>
        <dbReference type="SAM" id="MobiDB-lite"/>
    </source>
</evidence>
<dbReference type="Proteomes" id="UP001591681">
    <property type="component" value="Unassembled WGS sequence"/>
</dbReference>
<dbReference type="Pfam" id="PF02023">
    <property type="entry name" value="SCAN"/>
    <property type="match status" value="1"/>
</dbReference>
<gene>
    <name evidence="3" type="ORF">ACEWY4_017150</name>
</gene>
<reference evidence="3 4" key="1">
    <citation type="submission" date="2024-09" db="EMBL/GenBank/DDBJ databases">
        <title>A chromosome-level genome assembly of Gray's grenadier anchovy, Coilia grayii.</title>
        <authorList>
            <person name="Fu Z."/>
        </authorList>
    </citation>
    <scope>NUCLEOTIDE SEQUENCE [LARGE SCALE GENOMIC DNA]</scope>
    <source>
        <strain evidence="3">G4</strain>
        <tissue evidence="3">Muscle</tissue>
    </source>
</reference>
<accession>A0ABD1JIY3</accession>
<evidence type="ECO:0000313" key="3">
    <source>
        <dbReference type="EMBL" id="KAL2086091.1"/>
    </source>
</evidence>
<evidence type="ECO:0000259" key="2">
    <source>
        <dbReference type="PROSITE" id="PS50804"/>
    </source>
</evidence>
<feature type="region of interest" description="Disordered" evidence="1">
    <location>
        <begin position="384"/>
        <end position="406"/>
    </location>
</feature>